<gene>
    <name evidence="4" type="ORF">EKG37_03170</name>
</gene>
<evidence type="ECO:0000256" key="2">
    <source>
        <dbReference type="SAM" id="Phobius"/>
    </source>
</evidence>
<protein>
    <submittedName>
        <fullName evidence="4">Helix-turn-helix domain-containing protein</fullName>
    </submittedName>
</protein>
<dbReference type="InterPro" id="IPR010982">
    <property type="entry name" value="Lambda_DNA-bd_dom_sf"/>
</dbReference>
<dbReference type="InterPro" id="IPR050400">
    <property type="entry name" value="Bact_Cytoskel_RodZ"/>
</dbReference>
<feature type="domain" description="HTH cro/C1-type" evidence="3">
    <location>
        <begin position="8"/>
        <end position="68"/>
    </location>
</feature>
<dbReference type="Proteomes" id="UP000271374">
    <property type="component" value="Unassembled WGS sequence"/>
</dbReference>
<feature type="compositionally biased region" description="Acidic residues" evidence="1">
    <location>
        <begin position="159"/>
        <end position="191"/>
    </location>
</feature>
<evidence type="ECO:0000256" key="1">
    <source>
        <dbReference type="SAM" id="MobiDB-lite"/>
    </source>
</evidence>
<keyword evidence="2" id="KW-1133">Transmembrane helix</keyword>
<keyword evidence="2" id="KW-0472">Membrane</keyword>
<dbReference type="PANTHER" id="PTHR34475">
    <property type="match status" value="1"/>
</dbReference>
<accession>A0A431WJF1</accession>
<dbReference type="AlphaFoldDB" id="A0A431WJF1"/>
<dbReference type="Pfam" id="PF13464">
    <property type="entry name" value="RodZ_C"/>
    <property type="match status" value="1"/>
</dbReference>
<feature type="region of interest" description="Disordered" evidence="1">
    <location>
        <begin position="135"/>
        <end position="193"/>
    </location>
</feature>
<organism evidence="4 5">
    <name type="scientific">Bacillus yapensis</name>
    <dbReference type="NCBI Taxonomy" id="2492960"/>
    <lineage>
        <taxon>Bacteria</taxon>
        <taxon>Bacillati</taxon>
        <taxon>Bacillota</taxon>
        <taxon>Bacilli</taxon>
        <taxon>Bacillales</taxon>
        <taxon>Bacillaceae</taxon>
        <taxon>Bacillus</taxon>
    </lineage>
</organism>
<keyword evidence="2" id="KW-0812">Transmembrane</keyword>
<feature type="compositionally biased region" description="Polar residues" evidence="1">
    <location>
        <begin position="135"/>
        <end position="149"/>
    </location>
</feature>
<keyword evidence="5" id="KW-1185">Reference proteome</keyword>
<dbReference type="Pfam" id="PF13413">
    <property type="entry name" value="HTH_25"/>
    <property type="match status" value="1"/>
</dbReference>
<dbReference type="RefSeq" id="WP_126406122.1">
    <property type="nucleotide sequence ID" value="NZ_RXNT01000002.1"/>
</dbReference>
<dbReference type="EMBL" id="RXNT01000002">
    <property type="protein sequence ID" value="RTR35648.1"/>
    <property type="molecule type" value="Genomic_DNA"/>
</dbReference>
<dbReference type="InterPro" id="IPR001387">
    <property type="entry name" value="Cro/C1-type_HTH"/>
</dbReference>
<sequence length="305" mass="34199">MTEIGNRLKEARLEKGMSLDELQTATKIQKRYLQGIEDGNYNMMPGPFYVRAFIKHYAEAVDLDPDELFEEFKSEIPNTFNDDLPEKISRVQTRKNISGSSSKFFDILPKVLVIAFVIGALAVIWYFYSKNTDNESNSPVDNNNAGTSFEQKENLAKDDVEEEKPADDEEVEEEATGDETGTDGTTEEEPEIPAQEIAVVEAQGKNTVFELKNAEKFEVKLVSTGETWVSMKNGNGKSLFQGMLKRGSAEESYLVDYTNETEAVLKIGNAVNTEIYVNDVKVEYASAPADYVTQNITIRYTKVAQ</sequence>
<dbReference type="SUPFAM" id="SSF47413">
    <property type="entry name" value="lambda repressor-like DNA-binding domains"/>
    <property type="match status" value="1"/>
</dbReference>
<dbReference type="CDD" id="cd00093">
    <property type="entry name" value="HTH_XRE"/>
    <property type="match status" value="1"/>
</dbReference>
<proteinExistence type="predicted"/>
<evidence type="ECO:0000313" key="5">
    <source>
        <dbReference type="Proteomes" id="UP000271374"/>
    </source>
</evidence>
<evidence type="ECO:0000259" key="3">
    <source>
        <dbReference type="PROSITE" id="PS50943"/>
    </source>
</evidence>
<evidence type="ECO:0000313" key="4">
    <source>
        <dbReference type="EMBL" id="RTR35648.1"/>
    </source>
</evidence>
<dbReference type="Gene3D" id="1.10.260.40">
    <property type="entry name" value="lambda repressor-like DNA-binding domains"/>
    <property type="match status" value="1"/>
</dbReference>
<dbReference type="SMART" id="SM00530">
    <property type="entry name" value="HTH_XRE"/>
    <property type="match status" value="1"/>
</dbReference>
<dbReference type="OrthoDB" id="9797543at2"/>
<dbReference type="PROSITE" id="PS50943">
    <property type="entry name" value="HTH_CROC1"/>
    <property type="match status" value="1"/>
</dbReference>
<dbReference type="PANTHER" id="PTHR34475:SF1">
    <property type="entry name" value="CYTOSKELETON PROTEIN RODZ"/>
    <property type="match status" value="1"/>
</dbReference>
<name>A0A431WJF1_9BACI</name>
<feature type="transmembrane region" description="Helical" evidence="2">
    <location>
        <begin position="107"/>
        <end position="128"/>
    </location>
</feature>
<comment type="caution">
    <text evidence="4">The sequence shown here is derived from an EMBL/GenBank/DDBJ whole genome shotgun (WGS) entry which is preliminary data.</text>
</comment>
<dbReference type="GO" id="GO:0003677">
    <property type="term" value="F:DNA binding"/>
    <property type="evidence" value="ECO:0007669"/>
    <property type="project" value="InterPro"/>
</dbReference>
<reference evidence="4 5" key="1">
    <citation type="submission" date="2018-12" db="EMBL/GenBank/DDBJ databases">
        <title>Bacillus yapensis draft genome sequence.</title>
        <authorList>
            <person name="Yu L."/>
            <person name="Xu X."/>
            <person name="Tang X."/>
        </authorList>
    </citation>
    <scope>NUCLEOTIDE SEQUENCE [LARGE SCALE GENOMIC DNA]</scope>
    <source>
        <strain evidence="4 5">XXST-01</strain>
    </source>
</reference>
<dbReference type="InterPro" id="IPR025194">
    <property type="entry name" value="RodZ-like_C"/>
</dbReference>